<evidence type="ECO:0000313" key="3">
    <source>
        <dbReference type="Proteomes" id="UP000249134"/>
    </source>
</evidence>
<evidence type="ECO:0000259" key="1">
    <source>
        <dbReference type="PROSITE" id="PS00867"/>
    </source>
</evidence>
<dbReference type="InterPro" id="IPR003806">
    <property type="entry name" value="ATP-grasp_PylC-type"/>
</dbReference>
<sequence>MNTKCILLTGARAPIAVNISRTLTKAGHKVILTDSTPLVIAKWCKEVKRFYQTSAPNQMPERYIEELQKIIECENIELVIPLCEEVFFISRYKDKFNANIFVEEFSKMQLVHHKAKFCDWALEKGFYAPKSMLAKNKADILTFIEQSKKQCFILKQPYTRFSNSVRIVEKEDVLQNDTFPIVVQEFIEGREWCTYSVALKDGLTTVLYPSDIHYGQGTTIYYKQTSNKVLQDYVNQVIKLLGWTGQIAFDLIECAETGKFYFIECNPRATSGALFIKANAWFTSTKPLKEAYQMAPLMLGKILRKPSVEMLKNYRKASDIIGFSSGIRPFFAQFAVLAGWFLIARRLGCTMTEATTRDIEWNGESLP</sequence>
<dbReference type="PROSITE" id="PS00867">
    <property type="entry name" value="CPSASE_2"/>
    <property type="match status" value="1"/>
</dbReference>
<dbReference type="Proteomes" id="UP000249134">
    <property type="component" value="Chromosome 1"/>
</dbReference>
<accession>A0A2X4VNF5</accession>
<dbReference type="KEGG" id="blen:NCTC4824_00390"/>
<dbReference type="RefSeq" id="WP_066143198.1">
    <property type="nucleotide sequence ID" value="NZ_CBCSGM010000002.1"/>
</dbReference>
<dbReference type="EMBL" id="LS483476">
    <property type="protein sequence ID" value="SQI51719.1"/>
    <property type="molecule type" value="Genomic_DNA"/>
</dbReference>
<protein>
    <submittedName>
        <fullName evidence="2">Predicted ATP-grasp enzyme</fullName>
    </submittedName>
</protein>
<organism evidence="2 3">
    <name type="scientific">Lederbergia lenta</name>
    <name type="common">Bacillus lentus</name>
    <dbReference type="NCBI Taxonomy" id="1467"/>
    <lineage>
        <taxon>Bacteria</taxon>
        <taxon>Bacillati</taxon>
        <taxon>Bacillota</taxon>
        <taxon>Bacilli</taxon>
        <taxon>Bacillales</taxon>
        <taxon>Bacillaceae</taxon>
        <taxon>Lederbergia</taxon>
    </lineage>
</organism>
<dbReference type="Gene3D" id="3.40.50.20">
    <property type="match status" value="1"/>
</dbReference>
<dbReference type="AlphaFoldDB" id="A0A2X4VNF5"/>
<dbReference type="SUPFAM" id="SSF56059">
    <property type="entry name" value="Glutathione synthetase ATP-binding domain-like"/>
    <property type="match status" value="1"/>
</dbReference>
<dbReference type="GO" id="GO:0046872">
    <property type="term" value="F:metal ion binding"/>
    <property type="evidence" value="ECO:0007669"/>
    <property type="project" value="InterPro"/>
</dbReference>
<name>A0A2X4VNF5_LEDLE</name>
<proteinExistence type="predicted"/>
<dbReference type="GO" id="GO:0005524">
    <property type="term" value="F:ATP binding"/>
    <property type="evidence" value="ECO:0007669"/>
    <property type="project" value="InterPro"/>
</dbReference>
<dbReference type="Pfam" id="PF02655">
    <property type="entry name" value="ATP-grasp_3"/>
    <property type="match status" value="1"/>
</dbReference>
<gene>
    <name evidence="2" type="ORF">NCTC4824_00390</name>
</gene>
<feature type="domain" description="Carbamoyl phosphate synthase ATP-binding" evidence="1">
    <location>
        <begin position="262"/>
        <end position="269"/>
    </location>
</feature>
<keyword evidence="3" id="KW-1185">Reference proteome</keyword>
<dbReference type="STRING" id="1348624.GCA_001591545_02810"/>
<evidence type="ECO:0000313" key="2">
    <source>
        <dbReference type="EMBL" id="SQI51719.1"/>
    </source>
</evidence>
<reference evidence="2 3" key="1">
    <citation type="submission" date="2018-06" db="EMBL/GenBank/DDBJ databases">
        <authorList>
            <consortium name="Pathogen Informatics"/>
            <person name="Doyle S."/>
        </authorList>
    </citation>
    <scope>NUCLEOTIDE SEQUENCE [LARGE SCALE GENOMIC DNA]</scope>
    <source>
        <strain evidence="2 3">NCTC4824</strain>
    </source>
</reference>
<dbReference type="InterPro" id="IPR005479">
    <property type="entry name" value="CPAse_ATP-bd"/>
</dbReference>
<dbReference type="Gene3D" id="3.30.470.20">
    <property type="entry name" value="ATP-grasp fold, B domain"/>
    <property type="match status" value="1"/>
</dbReference>